<name>A0A1I4D5P2_9GAMM</name>
<dbReference type="RefSeq" id="WP_092703724.1">
    <property type="nucleotide sequence ID" value="NZ_FOSR01000008.1"/>
</dbReference>
<dbReference type="EMBL" id="FOSR01000008">
    <property type="protein sequence ID" value="SFK88120.1"/>
    <property type="molecule type" value="Genomic_DNA"/>
</dbReference>
<evidence type="ECO:0000313" key="3">
    <source>
        <dbReference type="Proteomes" id="UP000198725"/>
    </source>
</evidence>
<feature type="domain" description="GSCFA" evidence="1">
    <location>
        <begin position="41"/>
        <end position="307"/>
    </location>
</feature>
<keyword evidence="3" id="KW-1185">Reference proteome</keyword>
<sequence>MKHPYQDIDARQRWSRAVAAFDPAQIDPVMPPSFHIGPRTRVVTAGSCFAQHVARHLREHGLPCFETEPAHPLLGDELARNFGYGVYAARYGNIYTARQLLQLWRRATGVFVPADDAWEQDGSWFDPFRPTIQPGGFASGREYREDRHRHLAAVRKAFTEMDVFVFTLGLTECWSSRVDGAVYPLCPGVAAGHYDSRQHALLNFGVAEVVADLHAFLDEVRRVNPSMKMILTVSPVALAATAEPRHVLLSNTWSKAVLRIAAETLSAFPDVYYFPAYEIVNAAGHAYLAADRRTVLEQGVRRVMELFFRHVVYSDESAPDVPAPPDFLHQGQVLMDVLCDEQRLDTPARESEPVNGGAHESSR</sequence>
<dbReference type="AlphaFoldDB" id="A0A1I4D5P2"/>
<gene>
    <name evidence="2" type="ORF">SAMN05192579_10866</name>
</gene>
<protein>
    <submittedName>
        <fullName evidence="2">GSCFA family protein</fullName>
    </submittedName>
</protein>
<organism evidence="2 3">
    <name type="scientific">Rhodanobacter glycinis</name>
    <dbReference type="NCBI Taxonomy" id="582702"/>
    <lineage>
        <taxon>Bacteria</taxon>
        <taxon>Pseudomonadati</taxon>
        <taxon>Pseudomonadota</taxon>
        <taxon>Gammaproteobacteria</taxon>
        <taxon>Lysobacterales</taxon>
        <taxon>Rhodanobacteraceae</taxon>
        <taxon>Rhodanobacter</taxon>
    </lineage>
</organism>
<dbReference type="InterPro" id="IPR014982">
    <property type="entry name" value="GSCFA"/>
</dbReference>
<evidence type="ECO:0000259" key="1">
    <source>
        <dbReference type="Pfam" id="PF08885"/>
    </source>
</evidence>
<dbReference type="Pfam" id="PF08885">
    <property type="entry name" value="GSCFA"/>
    <property type="match status" value="1"/>
</dbReference>
<dbReference type="Proteomes" id="UP000198725">
    <property type="component" value="Unassembled WGS sequence"/>
</dbReference>
<evidence type="ECO:0000313" key="2">
    <source>
        <dbReference type="EMBL" id="SFK88120.1"/>
    </source>
</evidence>
<accession>A0A1I4D5P2</accession>
<reference evidence="3" key="1">
    <citation type="submission" date="2016-10" db="EMBL/GenBank/DDBJ databases">
        <authorList>
            <person name="Varghese N."/>
            <person name="Submissions S."/>
        </authorList>
    </citation>
    <scope>NUCLEOTIDE SEQUENCE [LARGE SCALE GENOMIC DNA]</scope>
    <source>
        <strain evidence="3">MO64</strain>
    </source>
</reference>
<proteinExistence type="predicted"/>